<dbReference type="Proteomes" id="UP000289794">
    <property type="component" value="Chromosome"/>
</dbReference>
<evidence type="ECO:0000259" key="12">
    <source>
        <dbReference type="PROSITE" id="PS50110"/>
    </source>
</evidence>
<dbReference type="CDD" id="cd00082">
    <property type="entry name" value="HisKA"/>
    <property type="match status" value="1"/>
</dbReference>
<dbReference type="Gene3D" id="6.10.340.10">
    <property type="match status" value="1"/>
</dbReference>
<dbReference type="FunFam" id="3.30.565.10:FF:000010">
    <property type="entry name" value="Sensor histidine kinase RcsC"/>
    <property type="match status" value="1"/>
</dbReference>
<dbReference type="PANTHER" id="PTHR45339:SF1">
    <property type="entry name" value="HYBRID SIGNAL TRANSDUCTION HISTIDINE KINASE J"/>
    <property type="match status" value="1"/>
</dbReference>
<dbReference type="SMART" id="SM00448">
    <property type="entry name" value="REC"/>
    <property type="match status" value="1"/>
</dbReference>
<dbReference type="Pfam" id="PF00990">
    <property type="entry name" value="GGDEF"/>
    <property type="match status" value="1"/>
</dbReference>
<feature type="domain" description="Histidine kinase" evidence="11">
    <location>
        <begin position="942"/>
        <end position="1164"/>
    </location>
</feature>
<keyword evidence="5 10" id="KW-0597">Phosphoprotein</keyword>
<dbReference type="Gene3D" id="3.30.450.20">
    <property type="entry name" value="PAS domain"/>
    <property type="match status" value="2"/>
</dbReference>
<dbReference type="Pfam" id="PF00512">
    <property type="entry name" value="HisKA"/>
    <property type="match status" value="1"/>
</dbReference>
<evidence type="ECO:0000313" key="14">
    <source>
        <dbReference type="EMBL" id="QBE98960.1"/>
    </source>
</evidence>
<dbReference type="SUPFAM" id="SSF55073">
    <property type="entry name" value="Nucleotide cyclase"/>
    <property type="match status" value="1"/>
</dbReference>
<dbReference type="InterPro" id="IPR005467">
    <property type="entry name" value="His_kinase_dom"/>
</dbReference>
<dbReference type="GO" id="GO:0000155">
    <property type="term" value="F:phosphorelay sensor kinase activity"/>
    <property type="evidence" value="ECO:0007669"/>
    <property type="project" value="InterPro"/>
</dbReference>
<evidence type="ECO:0000256" key="9">
    <source>
        <dbReference type="ARBA" id="ARBA00074306"/>
    </source>
</evidence>
<dbReference type="Gene3D" id="1.10.287.130">
    <property type="match status" value="1"/>
</dbReference>
<evidence type="ECO:0000256" key="8">
    <source>
        <dbReference type="ARBA" id="ARBA00024867"/>
    </source>
</evidence>
<dbReference type="PROSITE" id="PS50110">
    <property type="entry name" value="RESPONSE_REGULATORY"/>
    <property type="match status" value="1"/>
</dbReference>
<dbReference type="InterPro" id="IPR036097">
    <property type="entry name" value="HisK_dim/P_sf"/>
</dbReference>
<evidence type="ECO:0000256" key="3">
    <source>
        <dbReference type="ARBA" id="ARBA00012438"/>
    </source>
</evidence>
<comment type="function">
    <text evidence="8">May play the central regulatory role in sporulation. It may be an element of the effector pathway responsible for the activation of sporulation genes in response to nutritional stress. Spo0A may act in concert with spo0H (a sigma factor) to control the expression of some genes that are critical to the sporulation process.</text>
</comment>
<dbReference type="SMART" id="SM00387">
    <property type="entry name" value="HATPase_c"/>
    <property type="match status" value="1"/>
</dbReference>
<keyword evidence="14" id="KW-0808">Transferase</keyword>
<dbReference type="InterPro" id="IPR043128">
    <property type="entry name" value="Rev_trsase/Diguanyl_cyclase"/>
</dbReference>
<comment type="catalytic activity">
    <reaction evidence="1">
        <text>ATP + protein L-histidine = ADP + protein N-phospho-L-histidine.</text>
        <dbReference type="EC" id="2.7.13.3"/>
    </reaction>
</comment>
<dbReference type="Gene3D" id="3.30.565.10">
    <property type="entry name" value="Histidine kinase-like ATPase, C-terminal domain"/>
    <property type="match status" value="1"/>
</dbReference>
<feature type="domain" description="GGDEF" evidence="13">
    <location>
        <begin position="608"/>
        <end position="745"/>
    </location>
</feature>
<dbReference type="InterPro" id="IPR001789">
    <property type="entry name" value="Sig_transdc_resp-reg_receiver"/>
</dbReference>
<reference evidence="14 15" key="1">
    <citation type="submission" date="2019-01" db="EMBL/GenBank/DDBJ databases">
        <title>PMF-metabolizing Aryl O-demethylase.</title>
        <authorList>
            <person name="Kim M."/>
        </authorList>
    </citation>
    <scope>NUCLEOTIDE SEQUENCE [LARGE SCALE GENOMIC DNA]</scope>
    <source>
        <strain evidence="14 15">PMF1</strain>
    </source>
</reference>
<dbReference type="InterPro" id="IPR029787">
    <property type="entry name" value="Nucleotide_cyclase"/>
</dbReference>
<dbReference type="Pfam" id="PF00072">
    <property type="entry name" value="Response_reg"/>
    <property type="match status" value="1"/>
</dbReference>
<dbReference type="SUPFAM" id="SSF47384">
    <property type="entry name" value="Homodimeric domain of signal transducing histidine kinase"/>
    <property type="match status" value="1"/>
</dbReference>
<evidence type="ECO:0000256" key="4">
    <source>
        <dbReference type="ARBA" id="ARBA00018672"/>
    </source>
</evidence>
<gene>
    <name evidence="14" type="primary">rpfC_7</name>
    <name evidence="14" type="ORF">PMF13cell1_04529</name>
</gene>
<evidence type="ECO:0000256" key="7">
    <source>
        <dbReference type="ARBA" id="ARBA00023012"/>
    </source>
</evidence>
<keyword evidence="7" id="KW-0902">Two-component regulatory system</keyword>
<dbReference type="CDD" id="cd17546">
    <property type="entry name" value="REC_hyHK_CKI1_RcsC-like"/>
    <property type="match status" value="1"/>
</dbReference>
<dbReference type="Gene3D" id="3.30.70.270">
    <property type="match status" value="1"/>
</dbReference>
<evidence type="ECO:0000256" key="2">
    <source>
        <dbReference type="ARBA" id="ARBA00006402"/>
    </source>
</evidence>
<evidence type="ECO:0000256" key="1">
    <source>
        <dbReference type="ARBA" id="ARBA00000085"/>
    </source>
</evidence>
<dbReference type="InterPro" id="IPR003594">
    <property type="entry name" value="HATPase_dom"/>
</dbReference>
<protein>
    <recommendedName>
        <fullName evidence="9">Circadian input-output histidine kinase CikA</fullName>
        <ecNumber evidence="3">2.7.13.3</ecNumber>
    </recommendedName>
    <alternativeName>
        <fullName evidence="4">Stage 0 sporulation protein A homolog</fullName>
    </alternativeName>
</protein>
<comment type="similarity">
    <text evidence="2">In the N-terminal section; belongs to the phytochrome family.</text>
</comment>
<dbReference type="NCBIfam" id="TIGR00254">
    <property type="entry name" value="GGDEF"/>
    <property type="match status" value="1"/>
</dbReference>
<dbReference type="RefSeq" id="WP_130182204.1">
    <property type="nucleotide sequence ID" value="NZ_CP035945.1"/>
</dbReference>
<feature type="domain" description="Response regulatory" evidence="12">
    <location>
        <begin position="1185"/>
        <end position="1306"/>
    </location>
</feature>
<dbReference type="InterPro" id="IPR011006">
    <property type="entry name" value="CheY-like_superfamily"/>
</dbReference>
<dbReference type="SMART" id="SM00388">
    <property type="entry name" value="HisKA"/>
    <property type="match status" value="1"/>
</dbReference>
<name>A0A4P6M5C5_9FIRM</name>
<dbReference type="InterPro" id="IPR000160">
    <property type="entry name" value="GGDEF_dom"/>
</dbReference>
<dbReference type="InterPro" id="IPR036890">
    <property type="entry name" value="HATPase_C_sf"/>
</dbReference>
<evidence type="ECO:0000259" key="11">
    <source>
        <dbReference type="PROSITE" id="PS50109"/>
    </source>
</evidence>
<dbReference type="KEGG" id="bpro:PMF13cell1_04529"/>
<dbReference type="PROSITE" id="PS50887">
    <property type="entry name" value="GGDEF"/>
    <property type="match status" value="1"/>
</dbReference>
<dbReference type="Gene3D" id="3.40.50.2300">
    <property type="match status" value="1"/>
</dbReference>
<sequence>MRKRKWTILALFCIPLIAVLVIQSLLSYGTVLIGGTMRLLDSYAVGMMEQTVENRKITLENNMVQHWMEVSENEDKITRELDSLLTSNRISVEDFMDDSELQKQLLQNTAMSSLYQLRKNEVTGTFLVLANKAGENENSSMTCKGYYFRDTDPSANSPDYSDVLIERGGRDIVHQTGVALDSYWTTDFTFEPPGQNSRDDFFYKPYEAAKENPKASYTNLGYWSDPFSLNEGKSGGEYPAITYSVPLMKDGVVYGVMGVEVSGSHIQDMLPSSELNKNEQSGYMLVKSTEKNRWRPLVASGILGERLKALGTVLNVEDSKFDQVYILNEDKADGELYASAKKLHLYNTNTPFEEEEWFLVGIQKNEAIFGIGRQILWKVLAAILVALVFGIICTYLVANHVTDPIRRLAECIRSSAGKSLEQFKASGVSEVDELYDVVRNLTSRQEQAERGLTEEKERYRIALQSSDDIFFTYDLGREEIELFNYPDRGGQAVRYKITEDMELLKEHIFGEDYHKLKKAFAVRGDEICAEFRGKKESTEEYRWRLLKGEVIQDENGRKSKIIGSVRDIHEQKMQELREIESAKRDPITKLRTQREGRRYLTEVLARGGSGSMVLLDLDEFRILNETYGLIFGDVILEEIGSLLLAKKEQVEQTEKKEIILVRQGGDEILIWLSEFTREQTEVFLDEVRRAIAQLYQEADFSIHVSAGACMRNNSNLGYVQLLRRVRCALTFAKQKKDGRVYFYREIPSQTKENMLTEINDIASITSGPQLNMVSLTLNFFDKGGDMDSILAVLFVKMGHYYGATDILMTSVDRDFHTAYISHQWHKNTADHQGKDMKRFTAEEFKALTEQYGTEASILNGQTMTKEQRKFLMMPETKQGFSVPMTDGGKYIGSITLMAESGAVLWDKKEQSNIQESAKIIENNLNKVHYDQASRAKSEFLSRMSHEIRTPMNAIIGMTEIAMQDENVPRKVQTYLEKISTSSDYLLSLINDILDMSKIESGKMKLEMLDFDLEQWVRNIDDLIAPQAAQKGILYTTETHFEQKWVVGDAMHLKQVLINLLGNALKFTGKDGHILFAVKQRRTASDKTEISFSVEDTGIGIDAEDQKRIFHSFEQAGESTARRFGGTGLGLAISSQLVQMMDGEISLESQPGKGSKFSFAVVLSDGTKQEEEEAAPKDMDILRDRRVLVVEDNELNAEIAGSILNLHGIRSERADNGLLGVEAFSEKEPGYYDAILMDIRMPVMDGLEATKEIRKLPREDARTIPIIAMTANAFDEDMKKSIESGMNGHLAKPIDFKELLNMLIKVIGSRKQ</sequence>
<dbReference type="SMART" id="SM00267">
    <property type="entry name" value="GGDEF"/>
    <property type="match status" value="1"/>
</dbReference>
<feature type="modified residue" description="4-aspartylphosphate" evidence="10">
    <location>
        <position position="1237"/>
    </location>
</feature>
<evidence type="ECO:0000313" key="15">
    <source>
        <dbReference type="Proteomes" id="UP000289794"/>
    </source>
</evidence>
<evidence type="ECO:0000256" key="10">
    <source>
        <dbReference type="PROSITE-ProRule" id="PRU00169"/>
    </source>
</evidence>
<dbReference type="CDD" id="cd01949">
    <property type="entry name" value="GGDEF"/>
    <property type="match status" value="1"/>
</dbReference>
<accession>A0A4P6M5C5</accession>
<dbReference type="PROSITE" id="PS50109">
    <property type="entry name" value="HIS_KIN"/>
    <property type="match status" value="1"/>
</dbReference>
<organism evidence="14 15">
    <name type="scientific">Blautia producta</name>
    <dbReference type="NCBI Taxonomy" id="33035"/>
    <lineage>
        <taxon>Bacteria</taxon>
        <taxon>Bacillati</taxon>
        <taxon>Bacillota</taxon>
        <taxon>Clostridia</taxon>
        <taxon>Lachnospirales</taxon>
        <taxon>Lachnospiraceae</taxon>
        <taxon>Blautia</taxon>
    </lineage>
</organism>
<dbReference type="SUPFAM" id="SSF55874">
    <property type="entry name" value="ATPase domain of HSP90 chaperone/DNA topoisomerase II/histidine kinase"/>
    <property type="match status" value="1"/>
</dbReference>
<dbReference type="InterPro" id="IPR003661">
    <property type="entry name" value="HisK_dim/P_dom"/>
</dbReference>
<dbReference type="EC" id="2.7.13.3" evidence="3"/>
<dbReference type="PANTHER" id="PTHR45339">
    <property type="entry name" value="HYBRID SIGNAL TRANSDUCTION HISTIDINE KINASE J"/>
    <property type="match status" value="1"/>
</dbReference>
<dbReference type="SUPFAM" id="SSF52172">
    <property type="entry name" value="CheY-like"/>
    <property type="match status" value="1"/>
</dbReference>
<keyword evidence="6" id="KW-0418">Kinase</keyword>
<dbReference type="EMBL" id="CP035945">
    <property type="protein sequence ID" value="QBE98960.1"/>
    <property type="molecule type" value="Genomic_DNA"/>
</dbReference>
<dbReference type="InterPro" id="IPR004358">
    <property type="entry name" value="Sig_transdc_His_kin-like_C"/>
</dbReference>
<evidence type="ECO:0000256" key="6">
    <source>
        <dbReference type="ARBA" id="ARBA00022777"/>
    </source>
</evidence>
<evidence type="ECO:0000259" key="13">
    <source>
        <dbReference type="PROSITE" id="PS50887"/>
    </source>
</evidence>
<dbReference type="Pfam" id="PF02518">
    <property type="entry name" value="HATPase_c"/>
    <property type="match status" value="1"/>
</dbReference>
<evidence type="ECO:0000256" key="5">
    <source>
        <dbReference type="ARBA" id="ARBA00022553"/>
    </source>
</evidence>
<dbReference type="PRINTS" id="PR00344">
    <property type="entry name" value="BCTRLSENSOR"/>
</dbReference>
<proteinExistence type="inferred from homology"/>
<dbReference type="CDD" id="cd16922">
    <property type="entry name" value="HATPase_EvgS-ArcB-TorS-like"/>
    <property type="match status" value="1"/>
</dbReference>